<protein>
    <submittedName>
        <fullName evidence="1">Glycosyltransferase</fullName>
    </submittedName>
</protein>
<dbReference type="Gene3D" id="3.40.50.720">
    <property type="entry name" value="NAD(P)-binding Rossmann-like Domain"/>
    <property type="match status" value="1"/>
</dbReference>
<dbReference type="AlphaFoldDB" id="A0A7C8LQR8"/>
<dbReference type="CDD" id="cd03794">
    <property type="entry name" value="GT4_WbuB-like"/>
    <property type="match status" value="1"/>
</dbReference>
<dbReference type="PANTHER" id="PTHR45947">
    <property type="entry name" value="SULFOQUINOVOSYL TRANSFERASE SQD2"/>
    <property type="match status" value="1"/>
</dbReference>
<keyword evidence="2" id="KW-1185">Reference proteome</keyword>
<dbReference type="PANTHER" id="PTHR45947:SF3">
    <property type="entry name" value="SULFOQUINOVOSYL TRANSFERASE SQD2"/>
    <property type="match status" value="1"/>
</dbReference>
<dbReference type="SUPFAM" id="SSF53756">
    <property type="entry name" value="UDP-Glycosyltransferase/glycogen phosphorylase"/>
    <property type="match status" value="1"/>
</dbReference>
<proteinExistence type="predicted"/>
<dbReference type="GO" id="GO:0016757">
    <property type="term" value="F:glycosyltransferase activity"/>
    <property type="evidence" value="ECO:0007669"/>
    <property type="project" value="TreeGrafter"/>
</dbReference>
<dbReference type="RefSeq" id="WP_158739836.1">
    <property type="nucleotide sequence ID" value="NZ_WSLF01000003.1"/>
</dbReference>
<name>A0A7C8LQR8_9FIRM</name>
<dbReference type="Pfam" id="PF13692">
    <property type="entry name" value="Glyco_trans_1_4"/>
    <property type="match status" value="1"/>
</dbReference>
<organism evidence="1 2">
    <name type="scientific">Defluviitalea raffinosedens</name>
    <dbReference type="NCBI Taxonomy" id="1450156"/>
    <lineage>
        <taxon>Bacteria</taxon>
        <taxon>Bacillati</taxon>
        <taxon>Bacillota</taxon>
        <taxon>Clostridia</taxon>
        <taxon>Lachnospirales</taxon>
        <taxon>Defluviitaleaceae</taxon>
        <taxon>Defluviitalea</taxon>
    </lineage>
</organism>
<dbReference type="OrthoDB" id="9816564at2"/>
<dbReference type="Gene3D" id="3.40.50.2000">
    <property type="entry name" value="Glycogen Phosphorylase B"/>
    <property type="match status" value="2"/>
</dbReference>
<dbReference type="InterPro" id="IPR050194">
    <property type="entry name" value="Glycosyltransferase_grp1"/>
</dbReference>
<evidence type="ECO:0000313" key="1">
    <source>
        <dbReference type="EMBL" id="KAE9635589.1"/>
    </source>
</evidence>
<gene>
    <name evidence="1" type="ORF">GND95_05435</name>
</gene>
<reference evidence="1 2" key="1">
    <citation type="submission" date="2019-12" db="EMBL/GenBank/DDBJ databases">
        <title>Defluviitalea raffinosedens, isolated from a biogas fermenter, genome sequencing and characterization.</title>
        <authorList>
            <person name="Rettenmaier R."/>
            <person name="Schneider M."/>
            <person name="Neuhaus K."/>
            <person name="Liebl W."/>
            <person name="Zverlov V."/>
        </authorList>
    </citation>
    <scope>NUCLEOTIDE SEQUENCE [LARGE SCALE GENOMIC DNA]</scope>
    <source>
        <strain evidence="1 2">249c-K6</strain>
    </source>
</reference>
<comment type="caution">
    <text evidence="1">The sequence shown here is derived from an EMBL/GenBank/DDBJ whole genome shotgun (WGS) entry which is preliminary data.</text>
</comment>
<dbReference type="EMBL" id="WSLF01000003">
    <property type="protein sequence ID" value="KAE9635589.1"/>
    <property type="molecule type" value="Genomic_DNA"/>
</dbReference>
<dbReference type="SUPFAM" id="SSF53335">
    <property type="entry name" value="S-adenosyl-L-methionine-dependent methyltransferases"/>
    <property type="match status" value="1"/>
</dbReference>
<dbReference type="InterPro" id="IPR029063">
    <property type="entry name" value="SAM-dependent_MTases_sf"/>
</dbReference>
<dbReference type="Proteomes" id="UP000483018">
    <property type="component" value="Unassembled WGS sequence"/>
</dbReference>
<evidence type="ECO:0000313" key="2">
    <source>
        <dbReference type="Proteomes" id="UP000483018"/>
    </source>
</evidence>
<keyword evidence="1" id="KW-0808">Transferase</keyword>
<accession>A0A7C8LQR8</accession>
<sequence>MKNQSVLLVLEFDLNEMMTQRPHHLINYLKNTFKNVVILYFNKKLYLKNQLFDFEVIKEQEDNITYISIPYCKHYDAEKKLLINSQLMKHYILNNFTNRNFDICIFTNPLSAPLVESIKKENVAKVLVYEDLDDFTQYYSLYSPEITSYMELCEGYMLDNADVIFSVSESLKDYRIGQGHTNVPIYISPNGVILKNFNCSSNSTREDKIIFIGALEEWAGVQFAIRGLKQCIDRGFKAEFIIVGEGLYEKELMQLTKDLNIEQYVKFLGRLEHNKLPELMNRCKVGIITFEESNLTKVAHPIKIIEYFACGLAVIGSDFGEIKNAIDESGAGLTVGNEEEFADAVIKLLTDHNFYIQCQKNSRKYAEEFDWTRIFDNEFTIISEVRPKTRVNKLNINFEEVLQEFEMTLNSNGQDEFSLSNLFNSLEKEWVRKGYKKAAIYGAGEHTERLLKHISFENMEIGGLIDSNPKYLGQSRYGYKIISFQNAIEQEVDVIIISSRKYEEEIYNMIKNECSKNHIEIFKLYKENKEYEDQIWRQLYIEE</sequence>